<evidence type="ECO:0008006" key="5">
    <source>
        <dbReference type="Google" id="ProtNLM"/>
    </source>
</evidence>
<name>A0A2M7RK78_9BACT</name>
<gene>
    <name evidence="3" type="ORF">COY66_03000</name>
</gene>
<reference evidence="3 4" key="1">
    <citation type="submission" date="2017-09" db="EMBL/GenBank/DDBJ databases">
        <title>Depth-based differentiation of microbial function through sediment-hosted aquifers and enrichment of novel symbionts in the deep terrestrial subsurface.</title>
        <authorList>
            <person name="Probst A.J."/>
            <person name="Ladd B."/>
            <person name="Jarett J.K."/>
            <person name="Geller-Mcgrath D.E."/>
            <person name="Sieber C.M."/>
            <person name="Emerson J.B."/>
            <person name="Anantharaman K."/>
            <person name="Thomas B.C."/>
            <person name="Malmstrom R."/>
            <person name="Stieglmeier M."/>
            <person name="Klingl A."/>
            <person name="Woyke T."/>
            <person name="Ryan C.M."/>
            <person name="Banfield J.F."/>
        </authorList>
    </citation>
    <scope>NUCLEOTIDE SEQUENCE [LARGE SCALE GENOMIC DNA]</scope>
    <source>
        <strain evidence="3">CG_4_10_14_0_8_um_filter_42_10</strain>
    </source>
</reference>
<keyword evidence="1" id="KW-0175">Coiled coil</keyword>
<comment type="caution">
    <text evidence="3">The sequence shown here is derived from an EMBL/GenBank/DDBJ whole genome shotgun (WGS) entry which is preliminary data.</text>
</comment>
<dbReference type="AlphaFoldDB" id="A0A2M7RK78"/>
<feature type="coiled-coil region" evidence="1">
    <location>
        <begin position="7"/>
        <end position="34"/>
    </location>
</feature>
<protein>
    <recommendedName>
        <fullName evidence="5">50S ribosomal protein L7/L12</fullName>
    </recommendedName>
</protein>
<dbReference type="EMBL" id="PFMD01000028">
    <property type="protein sequence ID" value="PIY96786.1"/>
    <property type="molecule type" value="Genomic_DNA"/>
</dbReference>
<feature type="region of interest" description="Disordered" evidence="2">
    <location>
        <begin position="202"/>
        <end position="227"/>
    </location>
</feature>
<sequence>MIDENKLEQIKQMIDSAEEAIRSAKQMLSEAAGADLFEVNDAPASKAKIVGKVAGGGRIIEGIFDGLNMVGPDEKQYNVPANYASKSKLVEGDVLKLTISDDGSFVYKQIGPVERRRLIGSLIQDEQTGEYRVVASGKGYKVLLASITYFKGEAGDEVVILVPKDKQSNWAAVENVVKGGGAIENRAESVIVTELEQLEDNLEKKEEKLEPSREEDKEKEKLEDIGI</sequence>
<accession>A0A2M7RK78</accession>
<proteinExistence type="predicted"/>
<evidence type="ECO:0000313" key="3">
    <source>
        <dbReference type="EMBL" id="PIY96786.1"/>
    </source>
</evidence>
<evidence type="ECO:0000256" key="1">
    <source>
        <dbReference type="SAM" id="Coils"/>
    </source>
</evidence>
<dbReference type="Proteomes" id="UP000230779">
    <property type="component" value="Unassembled WGS sequence"/>
</dbReference>
<evidence type="ECO:0000256" key="2">
    <source>
        <dbReference type="SAM" id="MobiDB-lite"/>
    </source>
</evidence>
<organism evidence="3 4">
    <name type="scientific">Candidatus Kerfeldbacteria bacterium CG_4_10_14_0_8_um_filter_42_10</name>
    <dbReference type="NCBI Taxonomy" id="2014248"/>
    <lineage>
        <taxon>Bacteria</taxon>
        <taxon>Candidatus Kerfeldiibacteriota</taxon>
    </lineage>
</organism>
<evidence type="ECO:0000313" key="4">
    <source>
        <dbReference type="Proteomes" id="UP000230779"/>
    </source>
</evidence>